<dbReference type="SUPFAM" id="SSF55811">
    <property type="entry name" value="Nudix"/>
    <property type="match status" value="1"/>
</dbReference>
<sequence>MSARGEPKAPRKGRPLWERPEGGVPKPARPRDAASLILLRQHRGEWQVLMGRRARGHRFVPDYYVFPGGRVDRADAARPMLNPLRPDVASAVGRHTRGPKRASALAVAAARETMEETGLVLGQGDGDAYRPDLDPLTYYYRAITPPESPIRFHARFFLAPADAATGKLGGSGELEDLDWIAVEEALRRPLVDVTEFMLHRLAHQLADDPAAVWHQQERVPLFGYVRGAPLIREDR</sequence>
<evidence type="ECO:0000259" key="8">
    <source>
        <dbReference type="PROSITE" id="PS51462"/>
    </source>
</evidence>
<comment type="caution">
    <text evidence="9">The sequence shown here is derived from an EMBL/GenBank/DDBJ whole genome shotgun (WGS) entry which is preliminary data.</text>
</comment>
<dbReference type="InterPro" id="IPR015797">
    <property type="entry name" value="NUDIX_hydrolase-like_dom_sf"/>
</dbReference>
<dbReference type="CDD" id="cd18870">
    <property type="entry name" value="NUDIX_AcylCoAdiphos_Nudt19"/>
    <property type="match status" value="1"/>
</dbReference>
<evidence type="ECO:0000256" key="5">
    <source>
        <dbReference type="ARBA" id="ARBA00022842"/>
    </source>
</evidence>
<dbReference type="RefSeq" id="WP_379898615.1">
    <property type="nucleotide sequence ID" value="NZ_JBHRTR010000015.1"/>
</dbReference>
<keyword evidence="3" id="KW-0479">Metal-binding</keyword>
<evidence type="ECO:0000256" key="6">
    <source>
        <dbReference type="ARBA" id="ARBA00023211"/>
    </source>
</evidence>
<evidence type="ECO:0000256" key="7">
    <source>
        <dbReference type="SAM" id="MobiDB-lite"/>
    </source>
</evidence>
<feature type="compositionally biased region" description="Basic and acidic residues" evidence="7">
    <location>
        <begin position="1"/>
        <end position="21"/>
    </location>
</feature>
<dbReference type="PANTHER" id="PTHR12318">
    <property type="entry name" value="TESTOSTERONE-REGULATED PROTEIN RP2"/>
    <property type="match status" value="1"/>
</dbReference>
<dbReference type="PANTHER" id="PTHR12318:SF0">
    <property type="entry name" value="ACYL-COENZYME A DIPHOSPHATASE NUDT19"/>
    <property type="match status" value="1"/>
</dbReference>
<evidence type="ECO:0000256" key="1">
    <source>
        <dbReference type="ARBA" id="ARBA00001936"/>
    </source>
</evidence>
<evidence type="ECO:0000313" key="10">
    <source>
        <dbReference type="Proteomes" id="UP001595528"/>
    </source>
</evidence>
<feature type="region of interest" description="Disordered" evidence="7">
    <location>
        <begin position="1"/>
        <end position="30"/>
    </location>
</feature>
<comment type="cofactor">
    <cofactor evidence="2">
        <name>Mg(2+)</name>
        <dbReference type="ChEBI" id="CHEBI:18420"/>
    </cofactor>
</comment>
<proteinExistence type="predicted"/>
<reference evidence="10" key="1">
    <citation type="journal article" date="2019" name="Int. J. Syst. Evol. Microbiol.">
        <title>The Global Catalogue of Microorganisms (GCM) 10K type strain sequencing project: providing services to taxonomists for standard genome sequencing and annotation.</title>
        <authorList>
            <consortium name="The Broad Institute Genomics Platform"/>
            <consortium name="The Broad Institute Genome Sequencing Center for Infectious Disease"/>
            <person name="Wu L."/>
            <person name="Ma J."/>
        </authorList>
    </citation>
    <scope>NUCLEOTIDE SEQUENCE [LARGE SCALE GENOMIC DNA]</scope>
    <source>
        <strain evidence="10">KCTC 42964</strain>
    </source>
</reference>
<dbReference type="PROSITE" id="PS51462">
    <property type="entry name" value="NUDIX"/>
    <property type="match status" value="1"/>
</dbReference>
<keyword evidence="6" id="KW-0464">Manganese</keyword>
<accession>A0ABV7KW03</accession>
<dbReference type="EMBL" id="JBHRTR010000015">
    <property type="protein sequence ID" value="MFC3226576.1"/>
    <property type="molecule type" value="Genomic_DNA"/>
</dbReference>
<dbReference type="Proteomes" id="UP001595528">
    <property type="component" value="Unassembled WGS sequence"/>
</dbReference>
<dbReference type="InterPro" id="IPR039121">
    <property type="entry name" value="NUDT19"/>
</dbReference>
<organism evidence="9 10">
    <name type="scientific">Marinibaculum pumilum</name>
    <dbReference type="NCBI Taxonomy" id="1766165"/>
    <lineage>
        <taxon>Bacteria</taxon>
        <taxon>Pseudomonadati</taxon>
        <taxon>Pseudomonadota</taxon>
        <taxon>Alphaproteobacteria</taxon>
        <taxon>Rhodospirillales</taxon>
        <taxon>Rhodospirillaceae</taxon>
        <taxon>Marinibaculum</taxon>
    </lineage>
</organism>
<dbReference type="InterPro" id="IPR000086">
    <property type="entry name" value="NUDIX_hydrolase_dom"/>
</dbReference>
<comment type="cofactor">
    <cofactor evidence="1">
        <name>Mn(2+)</name>
        <dbReference type="ChEBI" id="CHEBI:29035"/>
    </cofactor>
</comment>
<evidence type="ECO:0000256" key="3">
    <source>
        <dbReference type="ARBA" id="ARBA00022723"/>
    </source>
</evidence>
<evidence type="ECO:0000256" key="2">
    <source>
        <dbReference type="ARBA" id="ARBA00001946"/>
    </source>
</evidence>
<gene>
    <name evidence="9" type="ORF">ACFOGJ_05000</name>
</gene>
<dbReference type="Gene3D" id="3.90.79.10">
    <property type="entry name" value="Nucleoside Triphosphate Pyrophosphohydrolase"/>
    <property type="match status" value="2"/>
</dbReference>
<evidence type="ECO:0000313" key="9">
    <source>
        <dbReference type="EMBL" id="MFC3226576.1"/>
    </source>
</evidence>
<evidence type="ECO:0000256" key="4">
    <source>
        <dbReference type="ARBA" id="ARBA00022801"/>
    </source>
</evidence>
<keyword evidence="5" id="KW-0460">Magnesium</keyword>
<feature type="domain" description="Nudix hydrolase" evidence="8">
    <location>
        <begin position="29"/>
        <end position="204"/>
    </location>
</feature>
<keyword evidence="4" id="KW-0378">Hydrolase</keyword>
<protein>
    <submittedName>
        <fullName evidence="9">NUDIX domain-containing protein</fullName>
    </submittedName>
</protein>
<keyword evidence="10" id="KW-1185">Reference proteome</keyword>
<name>A0ABV7KW03_9PROT</name>